<gene>
    <name evidence="6" type="ORF">GGQ63_001554</name>
</gene>
<proteinExistence type="predicted"/>
<dbReference type="SMART" id="SM00354">
    <property type="entry name" value="HTH_LACI"/>
    <property type="match status" value="1"/>
</dbReference>
<evidence type="ECO:0000256" key="3">
    <source>
        <dbReference type="ARBA" id="ARBA00023125"/>
    </source>
</evidence>
<sequence>MAETDEKRRVADAEAERLTAAPGRALTLRALADRLGVSTATVSLALRGSDVVAESTRKRVQALADELGYIANRSAASLRTARTDMVGIVVHDVLNPYFAEIFRALEAELNAQSLSIMICNHGDDIERQRTFVETLRQHRADGLVICPAVGTTVEELDRIARSGMPVVSVCREVGGAAIPTVRGDDLAGAFMLTDHLIEEGHQRIAFVGGRRASSAGRERHEGWIAAQRDAGIEPDPALDIAEAMTQPGGRDAVPKLLSRRERPTAVFGFNDSVALGLMAALRRAGVEPGRDIAVGGYDDTDAAAWATPSLTSVWNAPEPIGAAAADLLRRQIGGERVGAERLLIEPELRIRESTRPPRG</sequence>
<name>A0A7W9FKG1_9HYPH</name>
<evidence type="ECO:0000256" key="1">
    <source>
        <dbReference type="ARBA" id="ARBA00022491"/>
    </source>
</evidence>
<protein>
    <submittedName>
        <fullName evidence="6">DNA-binding LacI/PurR family transcriptional regulator</fullName>
    </submittedName>
</protein>
<reference evidence="6 7" key="1">
    <citation type="submission" date="2020-08" db="EMBL/GenBank/DDBJ databases">
        <title>Genomic Encyclopedia of Type Strains, Phase IV (KMG-IV): sequencing the most valuable type-strain genomes for metagenomic binning, comparative biology and taxonomic classification.</title>
        <authorList>
            <person name="Goeker M."/>
        </authorList>
    </citation>
    <scope>NUCLEOTIDE SEQUENCE [LARGE SCALE GENOMIC DNA]</scope>
    <source>
        <strain evidence="6 7">DSM 16268</strain>
    </source>
</reference>
<keyword evidence="3 6" id="KW-0238">DNA-binding</keyword>
<dbReference type="SUPFAM" id="SSF47413">
    <property type="entry name" value="lambda repressor-like DNA-binding domains"/>
    <property type="match status" value="1"/>
</dbReference>
<dbReference type="CDD" id="cd06289">
    <property type="entry name" value="PBP1_MalI-like"/>
    <property type="match status" value="1"/>
</dbReference>
<dbReference type="InterPro" id="IPR010982">
    <property type="entry name" value="Lambda_DNA-bd_dom_sf"/>
</dbReference>
<evidence type="ECO:0000259" key="5">
    <source>
        <dbReference type="PROSITE" id="PS50932"/>
    </source>
</evidence>
<dbReference type="Gene3D" id="3.40.50.2300">
    <property type="match status" value="2"/>
</dbReference>
<dbReference type="CDD" id="cd01392">
    <property type="entry name" value="HTH_LacI"/>
    <property type="match status" value="1"/>
</dbReference>
<keyword evidence="2" id="KW-0805">Transcription regulation</keyword>
<dbReference type="PANTHER" id="PTHR30146">
    <property type="entry name" value="LACI-RELATED TRANSCRIPTIONAL REPRESSOR"/>
    <property type="match status" value="1"/>
</dbReference>
<dbReference type="Proteomes" id="UP000523821">
    <property type="component" value="Unassembled WGS sequence"/>
</dbReference>
<dbReference type="InterPro" id="IPR028082">
    <property type="entry name" value="Peripla_BP_I"/>
</dbReference>
<comment type="caution">
    <text evidence="6">The sequence shown here is derived from an EMBL/GenBank/DDBJ whole genome shotgun (WGS) entry which is preliminary data.</text>
</comment>
<evidence type="ECO:0000313" key="7">
    <source>
        <dbReference type="Proteomes" id="UP000523821"/>
    </source>
</evidence>
<dbReference type="Pfam" id="PF00356">
    <property type="entry name" value="LacI"/>
    <property type="match status" value="1"/>
</dbReference>
<dbReference type="InterPro" id="IPR001761">
    <property type="entry name" value="Peripla_BP/Lac1_sug-bd_dom"/>
</dbReference>
<dbReference type="SUPFAM" id="SSF53822">
    <property type="entry name" value="Periplasmic binding protein-like I"/>
    <property type="match status" value="1"/>
</dbReference>
<dbReference type="EMBL" id="JACHOO010000003">
    <property type="protein sequence ID" value="MBB5752500.1"/>
    <property type="molecule type" value="Genomic_DNA"/>
</dbReference>
<evidence type="ECO:0000256" key="4">
    <source>
        <dbReference type="ARBA" id="ARBA00023163"/>
    </source>
</evidence>
<dbReference type="RefSeq" id="WP_183854353.1">
    <property type="nucleotide sequence ID" value="NZ_JACHOO010000003.1"/>
</dbReference>
<keyword evidence="4" id="KW-0804">Transcription</keyword>
<organism evidence="6 7">
    <name type="scientific">Prosthecomicrobium pneumaticum</name>
    <dbReference type="NCBI Taxonomy" id="81895"/>
    <lineage>
        <taxon>Bacteria</taxon>
        <taxon>Pseudomonadati</taxon>
        <taxon>Pseudomonadota</taxon>
        <taxon>Alphaproteobacteria</taxon>
        <taxon>Hyphomicrobiales</taxon>
        <taxon>Kaistiaceae</taxon>
        <taxon>Prosthecomicrobium</taxon>
    </lineage>
</organism>
<dbReference type="Gene3D" id="1.10.260.40">
    <property type="entry name" value="lambda repressor-like DNA-binding domains"/>
    <property type="match status" value="1"/>
</dbReference>
<evidence type="ECO:0000256" key="2">
    <source>
        <dbReference type="ARBA" id="ARBA00023015"/>
    </source>
</evidence>
<dbReference type="PANTHER" id="PTHR30146:SF148">
    <property type="entry name" value="HTH-TYPE TRANSCRIPTIONAL REPRESSOR PURR-RELATED"/>
    <property type="match status" value="1"/>
</dbReference>
<dbReference type="InterPro" id="IPR000843">
    <property type="entry name" value="HTH_LacI"/>
</dbReference>
<dbReference type="PROSITE" id="PS50932">
    <property type="entry name" value="HTH_LACI_2"/>
    <property type="match status" value="1"/>
</dbReference>
<dbReference type="Pfam" id="PF00532">
    <property type="entry name" value="Peripla_BP_1"/>
    <property type="match status" value="1"/>
</dbReference>
<dbReference type="GO" id="GO:0003700">
    <property type="term" value="F:DNA-binding transcription factor activity"/>
    <property type="evidence" value="ECO:0007669"/>
    <property type="project" value="TreeGrafter"/>
</dbReference>
<evidence type="ECO:0000313" key="6">
    <source>
        <dbReference type="EMBL" id="MBB5752500.1"/>
    </source>
</evidence>
<accession>A0A7W9FKG1</accession>
<keyword evidence="1" id="KW-0678">Repressor</keyword>
<feature type="domain" description="HTH lacI-type" evidence="5">
    <location>
        <begin position="26"/>
        <end position="80"/>
    </location>
</feature>
<keyword evidence="7" id="KW-1185">Reference proteome</keyword>
<dbReference type="GO" id="GO:0000976">
    <property type="term" value="F:transcription cis-regulatory region binding"/>
    <property type="evidence" value="ECO:0007669"/>
    <property type="project" value="TreeGrafter"/>
</dbReference>
<dbReference type="AlphaFoldDB" id="A0A7W9FKG1"/>